<organism evidence="2 3">
    <name type="scientific">Cryobacterium roopkundense</name>
    <dbReference type="NCBI Taxonomy" id="1001240"/>
    <lineage>
        <taxon>Bacteria</taxon>
        <taxon>Bacillati</taxon>
        <taxon>Actinomycetota</taxon>
        <taxon>Actinomycetes</taxon>
        <taxon>Micrococcales</taxon>
        <taxon>Microbacteriaceae</taxon>
        <taxon>Cryobacterium</taxon>
    </lineage>
</organism>
<reference evidence="2 3" key="1">
    <citation type="submission" date="2020-08" db="EMBL/GenBank/DDBJ databases">
        <title>Sequencing the genomes of 1000 actinobacteria strains.</title>
        <authorList>
            <person name="Klenk H.-P."/>
        </authorList>
    </citation>
    <scope>NUCLEOTIDE SEQUENCE [LARGE SCALE GENOMIC DNA]</scope>
    <source>
        <strain evidence="2 3">DSM 21065</strain>
    </source>
</reference>
<comment type="caution">
    <text evidence="2">The sequence shown here is derived from an EMBL/GenBank/DDBJ whole genome shotgun (WGS) entry which is preliminary data.</text>
</comment>
<keyword evidence="1" id="KW-0472">Membrane</keyword>
<dbReference type="EMBL" id="JACHBQ010000001">
    <property type="protein sequence ID" value="MBB5642241.1"/>
    <property type="molecule type" value="Genomic_DNA"/>
</dbReference>
<keyword evidence="1" id="KW-0812">Transmembrane</keyword>
<evidence type="ECO:0000313" key="2">
    <source>
        <dbReference type="EMBL" id="MBB5642241.1"/>
    </source>
</evidence>
<gene>
    <name evidence="2" type="ORF">BJ997_002789</name>
</gene>
<name>A0A7W8ZY12_9MICO</name>
<proteinExistence type="predicted"/>
<dbReference type="RefSeq" id="WP_183323530.1">
    <property type="nucleotide sequence ID" value="NZ_JACHBQ010000001.1"/>
</dbReference>
<protein>
    <submittedName>
        <fullName evidence="2">Flp pilus assembly protein TadB</fullName>
    </submittedName>
</protein>
<feature type="transmembrane region" description="Helical" evidence="1">
    <location>
        <begin position="60"/>
        <end position="78"/>
    </location>
</feature>
<dbReference type="AlphaFoldDB" id="A0A7W8ZY12"/>
<feature type="transmembrane region" description="Helical" evidence="1">
    <location>
        <begin position="36"/>
        <end position="54"/>
    </location>
</feature>
<accession>A0A7W8ZY12</accession>
<dbReference type="Proteomes" id="UP000561726">
    <property type="component" value="Unassembled WGS sequence"/>
</dbReference>
<evidence type="ECO:0000256" key="1">
    <source>
        <dbReference type="SAM" id="Phobius"/>
    </source>
</evidence>
<evidence type="ECO:0000313" key="3">
    <source>
        <dbReference type="Proteomes" id="UP000561726"/>
    </source>
</evidence>
<sequence length="92" mass="9765">MIVASAVCSVAAVRQTSRANRGVLIPLMKNPPSRSARGTVLLVATALLVIWGGNLADDALGPWVFAILIVILVVPHFVMRALHNRRVTAAQA</sequence>
<keyword evidence="1" id="KW-1133">Transmembrane helix</keyword>